<dbReference type="InterPro" id="IPR052031">
    <property type="entry name" value="Membrane_Transporter-Flippase"/>
</dbReference>
<dbReference type="GO" id="GO:0042910">
    <property type="term" value="F:xenobiotic transmembrane transporter activity"/>
    <property type="evidence" value="ECO:0007669"/>
    <property type="project" value="InterPro"/>
</dbReference>
<evidence type="ECO:0000256" key="1">
    <source>
        <dbReference type="ARBA" id="ARBA00004429"/>
    </source>
</evidence>
<dbReference type="EMBL" id="BSPO01000002">
    <property type="protein sequence ID" value="GLS83326.1"/>
    <property type="molecule type" value="Genomic_DNA"/>
</dbReference>
<dbReference type="Proteomes" id="UP001157439">
    <property type="component" value="Unassembled WGS sequence"/>
</dbReference>
<dbReference type="AlphaFoldDB" id="A0AA37TRV1"/>
<keyword evidence="9" id="KW-1185">Reference proteome</keyword>
<dbReference type="PIRSF" id="PIRSF006603">
    <property type="entry name" value="DinF"/>
    <property type="match status" value="1"/>
</dbReference>
<proteinExistence type="predicted"/>
<accession>A0AA37TRV1</accession>
<dbReference type="PANTHER" id="PTHR43549">
    <property type="entry name" value="MULTIDRUG RESISTANCE PROTEIN YPNP-RELATED"/>
    <property type="match status" value="1"/>
</dbReference>
<keyword evidence="3" id="KW-1003">Cell membrane</keyword>
<feature type="transmembrane region" description="Helical" evidence="7">
    <location>
        <begin position="93"/>
        <end position="116"/>
    </location>
</feature>
<dbReference type="Pfam" id="PF01554">
    <property type="entry name" value="MatE"/>
    <property type="match status" value="2"/>
</dbReference>
<feature type="transmembrane region" description="Helical" evidence="7">
    <location>
        <begin position="331"/>
        <end position="350"/>
    </location>
</feature>
<evidence type="ECO:0000313" key="8">
    <source>
        <dbReference type="EMBL" id="GLS83326.1"/>
    </source>
</evidence>
<evidence type="ECO:0000256" key="6">
    <source>
        <dbReference type="ARBA" id="ARBA00023136"/>
    </source>
</evidence>
<feature type="transmembrane region" description="Helical" evidence="7">
    <location>
        <begin position="297"/>
        <end position="319"/>
    </location>
</feature>
<organism evidence="8 9">
    <name type="scientific">Paraferrimonas haliotis</name>
    <dbReference type="NCBI Taxonomy" id="2013866"/>
    <lineage>
        <taxon>Bacteria</taxon>
        <taxon>Pseudomonadati</taxon>
        <taxon>Pseudomonadota</taxon>
        <taxon>Gammaproteobacteria</taxon>
        <taxon>Alteromonadales</taxon>
        <taxon>Ferrimonadaceae</taxon>
        <taxon>Paraferrimonas</taxon>
    </lineage>
</organism>
<name>A0AA37TRV1_9GAMM</name>
<reference evidence="8 9" key="1">
    <citation type="journal article" date="2014" name="Int. J. Syst. Evol. Microbiol.">
        <title>Complete genome sequence of Corynebacterium casei LMG S-19264T (=DSM 44701T), isolated from a smear-ripened cheese.</title>
        <authorList>
            <consortium name="US DOE Joint Genome Institute (JGI-PGF)"/>
            <person name="Walter F."/>
            <person name="Albersmeier A."/>
            <person name="Kalinowski J."/>
            <person name="Ruckert C."/>
        </authorList>
    </citation>
    <scope>NUCLEOTIDE SEQUENCE [LARGE SCALE GENOMIC DNA]</scope>
    <source>
        <strain evidence="8 9">NBRC 112785</strain>
    </source>
</reference>
<feature type="transmembrane region" description="Helical" evidence="7">
    <location>
        <begin position="399"/>
        <end position="420"/>
    </location>
</feature>
<dbReference type="GO" id="GO:0005886">
    <property type="term" value="C:plasma membrane"/>
    <property type="evidence" value="ECO:0007669"/>
    <property type="project" value="UniProtKB-SubCell"/>
</dbReference>
<keyword evidence="6 7" id="KW-0472">Membrane</keyword>
<dbReference type="GO" id="GO:0015297">
    <property type="term" value="F:antiporter activity"/>
    <property type="evidence" value="ECO:0007669"/>
    <property type="project" value="InterPro"/>
</dbReference>
<feature type="transmembrane region" description="Helical" evidence="7">
    <location>
        <begin position="136"/>
        <end position="157"/>
    </location>
</feature>
<dbReference type="InterPro" id="IPR002528">
    <property type="entry name" value="MATE_fam"/>
</dbReference>
<gene>
    <name evidence="8" type="ORF">GCM10007894_13030</name>
</gene>
<protein>
    <submittedName>
        <fullName evidence="8">MATE family efflux transporter</fullName>
    </submittedName>
</protein>
<dbReference type="NCBIfam" id="TIGR00797">
    <property type="entry name" value="matE"/>
    <property type="match status" value="1"/>
</dbReference>
<evidence type="ECO:0000256" key="2">
    <source>
        <dbReference type="ARBA" id="ARBA00022448"/>
    </source>
</evidence>
<keyword evidence="4 7" id="KW-0812">Transmembrane</keyword>
<evidence type="ECO:0000256" key="4">
    <source>
        <dbReference type="ARBA" id="ARBA00022692"/>
    </source>
</evidence>
<comment type="caution">
    <text evidence="8">The sequence shown here is derived from an EMBL/GenBank/DDBJ whole genome shotgun (WGS) entry which is preliminary data.</text>
</comment>
<feature type="transmembrane region" description="Helical" evidence="7">
    <location>
        <begin position="252"/>
        <end position="277"/>
    </location>
</feature>
<keyword evidence="2" id="KW-0813">Transport</keyword>
<evidence type="ECO:0000313" key="9">
    <source>
        <dbReference type="Proteomes" id="UP001157439"/>
    </source>
</evidence>
<comment type="subcellular location">
    <subcellularLocation>
        <location evidence="1">Cell inner membrane</location>
        <topology evidence="1">Multi-pass membrane protein</topology>
    </subcellularLocation>
</comment>
<feature type="transmembrane region" description="Helical" evidence="7">
    <location>
        <begin position="370"/>
        <end position="387"/>
    </location>
</feature>
<feature type="transmembrane region" description="Helical" evidence="7">
    <location>
        <begin position="426"/>
        <end position="449"/>
    </location>
</feature>
<evidence type="ECO:0000256" key="3">
    <source>
        <dbReference type="ARBA" id="ARBA00022475"/>
    </source>
</evidence>
<feature type="transmembrane region" description="Helical" evidence="7">
    <location>
        <begin position="169"/>
        <end position="193"/>
    </location>
</feature>
<keyword evidence="5 7" id="KW-1133">Transmembrane helix</keyword>
<evidence type="ECO:0000256" key="7">
    <source>
        <dbReference type="SAM" id="Phobius"/>
    </source>
</evidence>
<sequence>MMLRSKGLLSGSITAILLRTSWPNIIGFLALMGTALVDTYFVSLISTQALLALSFSIPVWLVISAFGKGLGNALSAHYGVHLGKAEYAHARRLFANTIQLTLVVALALAGLGWLLLTPTFTLLGASSDVMPLIAQYMSIWYAAIPLLLLMVVGNKALRCHGDALSPAKIMLWASFTNFILDPILIFGWGPIVAMGIEGAALATAISWLVGLGLSMLAWKQHIGWRLTRLWHWRNDAPIREALKPMLINVRKIMAIATPATLNSLLHPIANSLIIAILARLDEAAVAAFGAAMRIETFLLIIVNGLATALAPFIAANLGSGQHSRAYKGLKISLLATFFIQTLMALPLILFSGNIAGLFSNHANVLTWLDFYLSYVPLAYGFLGVVIVTGQSLNAYRKPVASLGLNLIRVAVLMLPLVIIGQHYYQVAGAFIALPVANMMAAMIALIMVYQLRHYR</sequence>
<feature type="transmembrane region" description="Helical" evidence="7">
    <location>
        <begin position="199"/>
        <end position="218"/>
    </location>
</feature>
<dbReference type="InterPro" id="IPR048279">
    <property type="entry name" value="MdtK-like"/>
</dbReference>
<evidence type="ECO:0000256" key="5">
    <source>
        <dbReference type="ARBA" id="ARBA00022989"/>
    </source>
</evidence>
<dbReference type="RefSeq" id="WP_095497117.1">
    <property type="nucleotide sequence ID" value="NZ_BSPO01000002.1"/>
</dbReference>
<dbReference type="PANTHER" id="PTHR43549:SF3">
    <property type="entry name" value="MULTIDRUG RESISTANCE PROTEIN YPNP-RELATED"/>
    <property type="match status" value="1"/>
</dbReference>